<evidence type="ECO:0000313" key="3">
    <source>
        <dbReference type="Proteomes" id="UP000193498"/>
    </source>
</evidence>
<dbReference type="EMBL" id="MCFE01000063">
    <property type="protein sequence ID" value="ORY01935.1"/>
    <property type="molecule type" value="Genomic_DNA"/>
</dbReference>
<proteinExistence type="predicted"/>
<reference evidence="2 3" key="1">
    <citation type="submission" date="2016-07" db="EMBL/GenBank/DDBJ databases">
        <title>Pervasive Adenine N6-methylation of Active Genes in Fungi.</title>
        <authorList>
            <consortium name="DOE Joint Genome Institute"/>
            <person name="Mondo S.J."/>
            <person name="Dannebaum R.O."/>
            <person name="Kuo R.C."/>
            <person name="Labutti K."/>
            <person name="Haridas S."/>
            <person name="Kuo A."/>
            <person name="Salamov A."/>
            <person name="Ahrendt S.R."/>
            <person name="Lipzen A."/>
            <person name="Sullivan W."/>
            <person name="Andreopoulos W.B."/>
            <person name="Clum A."/>
            <person name="Lindquist E."/>
            <person name="Daum C."/>
            <person name="Ramamoorthy G.K."/>
            <person name="Gryganskyi A."/>
            <person name="Culley D."/>
            <person name="Magnuson J.K."/>
            <person name="James T.Y."/>
            <person name="O'Malley M.A."/>
            <person name="Stajich J.E."/>
            <person name="Spatafora J.W."/>
            <person name="Visel A."/>
            <person name="Grigoriev I.V."/>
        </authorList>
    </citation>
    <scope>NUCLEOTIDE SEQUENCE [LARGE SCALE GENOMIC DNA]</scope>
    <source>
        <strain evidence="2 3">CBS 931.73</strain>
    </source>
</reference>
<dbReference type="Proteomes" id="UP000193498">
    <property type="component" value="Unassembled WGS sequence"/>
</dbReference>
<organism evidence="2 3">
    <name type="scientific">Basidiobolus meristosporus CBS 931.73</name>
    <dbReference type="NCBI Taxonomy" id="1314790"/>
    <lineage>
        <taxon>Eukaryota</taxon>
        <taxon>Fungi</taxon>
        <taxon>Fungi incertae sedis</taxon>
        <taxon>Zoopagomycota</taxon>
        <taxon>Entomophthoromycotina</taxon>
        <taxon>Basidiobolomycetes</taxon>
        <taxon>Basidiobolales</taxon>
        <taxon>Basidiobolaceae</taxon>
        <taxon>Basidiobolus</taxon>
    </lineage>
</organism>
<evidence type="ECO:0000256" key="1">
    <source>
        <dbReference type="SAM" id="MobiDB-lite"/>
    </source>
</evidence>
<dbReference type="InParanoid" id="A0A1Y1YWJ0"/>
<evidence type="ECO:0000313" key="2">
    <source>
        <dbReference type="EMBL" id="ORY01935.1"/>
    </source>
</evidence>
<keyword evidence="3" id="KW-1185">Reference proteome</keyword>
<feature type="compositionally biased region" description="Polar residues" evidence="1">
    <location>
        <begin position="48"/>
        <end position="74"/>
    </location>
</feature>
<feature type="region of interest" description="Disordered" evidence="1">
    <location>
        <begin position="1"/>
        <end position="21"/>
    </location>
</feature>
<protein>
    <submittedName>
        <fullName evidence="2">Uncharacterized protein</fullName>
    </submittedName>
</protein>
<sequence length="247" mass="27152">MSSPALTTAPVDDQLIPPRTSSMVGTGILEVDDEGNLVTPRPVRGVSMVSTSHPTPTENNASSLNDSTNDSSHQPAIPVGILSRHILQKKHLRQQFLLHIAAEILITTGHELDTYLTLIRTYARADNEEYEYDPLHLVPPPPTYAIAKEQPPAYFVPPTNDQTQRASSITRPNELSLSHRLRASIISIDNTTVGMSQVVNRTNSIAEHGPTTTDFRPPSYRSTESGVGRSSESNMVITLERDERIVL</sequence>
<feature type="region of interest" description="Disordered" evidence="1">
    <location>
        <begin position="206"/>
        <end position="232"/>
    </location>
</feature>
<gene>
    <name evidence="2" type="ORF">K493DRAFT_298135</name>
</gene>
<dbReference type="AlphaFoldDB" id="A0A1Y1YWJ0"/>
<name>A0A1Y1YWJ0_9FUNG</name>
<feature type="region of interest" description="Disordered" evidence="1">
    <location>
        <begin position="46"/>
        <end position="76"/>
    </location>
</feature>
<accession>A0A1Y1YWJ0</accession>
<comment type="caution">
    <text evidence="2">The sequence shown here is derived from an EMBL/GenBank/DDBJ whole genome shotgun (WGS) entry which is preliminary data.</text>
</comment>